<dbReference type="Pfam" id="PF07690">
    <property type="entry name" value="MFS_1"/>
    <property type="match status" value="1"/>
</dbReference>
<dbReference type="RefSeq" id="WP_137712480.1">
    <property type="nucleotide sequence ID" value="NZ_CP034035.1"/>
</dbReference>
<evidence type="ECO:0000256" key="5">
    <source>
        <dbReference type="ARBA" id="ARBA00023136"/>
    </source>
</evidence>
<dbReference type="PANTHER" id="PTHR43124">
    <property type="entry name" value="PURINE EFFLUX PUMP PBUE"/>
    <property type="match status" value="1"/>
</dbReference>
<feature type="transmembrane region" description="Helical" evidence="6">
    <location>
        <begin position="171"/>
        <end position="189"/>
    </location>
</feature>
<feature type="domain" description="Major facilitator superfamily (MFS) profile" evidence="7">
    <location>
        <begin position="12"/>
        <end position="405"/>
    </location>
</feature>
<dbReference type="GO" id="GO:0005886">
    <property type="term" value="C:plasma membrane"/>
    <property type="evidence" value="ECO:0007669"/>
    <property type="project" value="UniProtKB-SubCell"/>
</dbReference>
<dbReference type="InterPro" id="IPR011701">
    <property type="entry name" value="MFS"/>
</dbReference>
<feature type="transmembrane region" description="Helical" evidence="6">
    <location>
        <begin position="12"/>
        <end position="33"/>
    </location>
</feature>
<evidence type="ECO:0000259" key="7">
    <source>
        <dbReference type="PROSITE" id="PS50850"/>
    </source>
</evidence>
<name>A0A4P8QPM4_9GAMM</name>
<feature type="transmembrane region" description="Helical" evidence="6">
    <location>
        <begin position="350"/>
        <end position="369"/>
    </location>
</feature>
<protein>
    <submittedName>
        <fullName evidence="8">MFS transporter</fullName>
    </submittedName>
</protein>
<feature type="transmembrane region" description="Helical" evidence="6">
    <location>
        <begin position="381"/>
        <end position="401"/>
    </location>
</feature>
<feature type="transmembrane region" description="Helical" evidence="6">
    <location>
        <begin position="220"/>
        <end position="239"/>
    </location>
</feature>
<gene>
    <name evidence="8" type="ORF">EH207_01795</name>
</gene>
<organism evidence="8 9">
    <name type="scientific">Brenneria rubrifaciens</name>
    <dbReference type="NCBI Taxonomy" id="55213"/>
    <lineage>
        <taxon>Bacteria</taxon>
        <taxon>Pseudomonadati</taxon>
        <taxon>Pseudomonadota</taxon>
        <taxon>Gammaproteobacteria</taxon>
        <taxon>Enterobacterales</taxon>
        <taxon>Pectobacteriaceae</taxon>
        <taxon>Brenneria</taxon>
    </lineage>
</organism>
<dbReference type="InterPro" id="IPR020846">
    <property type="entry name" value="MFS_dom"/>
</dbReference>
<dbReference type="PROSITE" id="PS50850">
    <property type="entry name" value="MFS"/>
    <property type="match status" value="1"/>
</dbReference>
<evidence type="ECO:0000256" key="3">
    <source>
        <dbReference type="ARBA" id="ARBA00022692"/>
    </source>
</evidence>
<dbReference type="OrthoDB" id="9812221at2"/>
<keyword evidence="3 6" id="KW-0812">Transmembrane</keyword>
<dbReference type="EMBL" id="CP034035">
    <property type="protein sequence ID" value="QCR07399.1"/>
    <property type="molecule type" value="Genomic_DNA"/>
</dbReference>
<feature type="transmembrane region" description="Helical" evidence="6">
    <location>
        <begin position="80"/>
        <end position="100"/>
    </location>
</feature>
<feature type="transmembrane region" description="Helical" evidence="6">
    <location>
        <begin position="283"/>
        <end position="305"/>
    </location>
</feature>
<keyword evidence="4 6" id="KW-1133">Transmembrane helix</keyword>
<dbReference type="InterPro" id="IPR036259">
    <property type="entry name" value="MFS_trans_sf"/>
</dbReference>
<dbReference type="PANTHER" id="PTHR43124:SF3">
    <property type="entry name" value="CHLORAMPHENICOL EFFLUX PUMP RV0191"/>
    <property type="match status" value="1"/>
</dbReference>
<dbReference type="InterPro" id="IPR050189">
    <property type="entry name" value="MFS_Efflux_Transporters"/>
</dbReference>
<evidence type="ECO:0000313" key="9">
    <source>
        <dbReference type="Proteomes" id="UP000299580"/>
    </source>
</evidence>
<reference evidence="8 9" key="1">
    <citation type="submission" date="2018-11" db="EMBL/GenBank/DDBJ databases">
        <title>Genome sequences of Brenneria nigrifluens and Brenneria rubrifaciens.</title>
        <authorList>
            <person name="Poret-Peterson A.T."/>
            <person name="McClean A.E."/>
            <person name="Kluepfel D.A."/>
        </authorList>
    </citation>
    <scope>NUCLEOTIDE SEQUENCE [LARGE SCALE GENOMIC DNA]</scope>
    <source>
        <strain evidence="8 9">6D370</strain>
    </source>
</reference>
<comment type="subcellular location">
    <subcellularLocation>
        <location evidence="1">Cell membrane</location>
        <topology evidence="1">Multi-pass membrane protein</topology>
    </subcellularLocation>
</comment>
<dbReference type="Proteomes" id="UP000299580">
    <property type="component" value="Chromosome"/>
</dbReference>
<feature type="transmembrane region" description="Helical" evidence="6">
    <location>
        <begin position="140"/>
        <end position="159"/>
    </location>
</feature>
<dbReference type="GO" id="GO:0022857">
    <property type="term" value="F:transmembrane transporter activity"/>
    <property type="evidence" value="ECO:0007669"/>
    <property type="project" value="InterPro"/>
</dbReference>
<feature type="transmembrane region" description="Helical" evidence="6">
    <location>
        <begin position="106"/>
        <end position="128"/>
    </location>
</feature>
<evidence type="ECO:0000256" key="4">
    <source>
        <dbReference type="ARBA" id="ARBA00022989"/>
    </source>
</evidence>
<keyword evidence="5 6" id="KW-0472">Membrane</keyword>
<sequence>MEESMGASRRHLNLVVHLALLINMLSIGSLMMVMPLGPDFVRELGMDAKNIGYISGGATFASAIVGFLAAPYLDQFNRKYALALLLTLRFGLTIACVLATNQTQLLLIFILAGCIAGPAAGVLMAAVVDIVPVKERGKRLAYVGMSFSLAAIVIMPLSLELAHHINWQAPFYILGISGLLTALLVVWRFPSMPAIVCGRDAPQKQRPESNVLKARLPSPLFWMGLAAISLQMFGHFLLIPHFSNYFQFNLAFPRDDISLLYLCGGLGSMASIQLCGHLIDRGYAYQTIVTTTLLLTGVIIGGFVLPFSFSLYLIFTLFMALSAARSSSTLAITAGIPFPHQRAAFMSYQGTAANVASGIASIASAGYLSTSAQGKILGFEHLALVSTTFALCAMLLTMRLIPRLAARNRLLASWRLRQTAEN</sequence>
<dbReference type="AlphaFoldDB" id="A0A4P8QPM4"/>
<keyword evidence="2" id="KW-1003">Cell membrane</keyword>
<dbReference type="KEGG" id="brb:EH207_01795"/>
<dbReference type="Gene3D" id="1.20.1250.20">
    <property type="entry name" value="MFS general substrate transporter like domains"/>
    <property type="match status" value="1"/>
</dbReference>
<evidence type="ECO:0000313" key="8">
    <source>
        <dbReference type="EMBL" id="QCR07399.1"/>
    </source>
</evidence>
<evidence type="ECO:0000256" key="6">
    <source>
        <dbReference type="SAM" id="Phobius"/>
    </source>
</evidence>
<accession>A0A4P8QPM4</accession>
<proteinExistence type="predicted"/>
<feature type="transmembrane region" description="Helical" evidence="6">
    <location>
        <begin position="259"/>
        <end position="276"/>
    </location>
</feature>
<keyword evidence="9" id="KW-1185">Reference proteome</keyword>
<feature type="transmembrane region" description="Helical" evidence="6">
    <location>
        <begin position="53"/>
        <end position="73"/>
    </location>
</feature>
<evidence type="ECO:0000256" key="2">
    <source>
        <dbReference type="ARBA" id="ARBA00022475"/>
    </source>
</evidence>
<dbReference type="SUPFAM" id="SSF103473">
    <property type="entry name" value="MFS general substrate transporter"/>
    <property type="match status" value="1"/>
</dbReference>
<evidence type="ECO:0000256" key="1">
    <source>
        <dbReference type="ARBA" id="ARBA00004651"/>
    </source>
</evidence>